<dbReference type="EMBL" id="JAOPKB010000012">
    <property type="protein sequence ID" value="MCU4974474.1"/>
    <property type="molecule type" value="Genomic_DNA"/>
</dbReference>
<feature type="domain" description="HTH bat-type" evidence="3">
    <location>
        <begin position="162"/>
        <end position="208"/>
    </location>
</feature>
<gene>
    <name evidence="5" type="ORF">OB955_17270</name>
</gene>
<organism evidence="5 6">
    <name type="scientific">Natronoglomus mannanivorans</name>
    <dbReference type="NCBI Taxonomy" id="2979990"/>
    <lineage>
        <taxon>Archaea</taxon>
        <taxon>Methanobacteriati</taxon>
        <taxon>Methanobacteriota</taxon>
        <taxon>Stenosarchaea group</taxon>
        <taxon>Halobacteria</taxon>
        <taxon>Halobacteriales</taxon>
        <taxon>Natrialbaceae</taxon>
        <taxon>Natronoglomus</taxon>
    </lineage>
</organism>
<evidence type="ECO:0000259" key="3">
    <source>
        <dbReference type="Pfam" id="PF04967"/>
    </source>
</evidence>
<dbReference type="InterPro" id="IPR007050">
    <property type="entry name" value="HTH_bacterioopsin"/>
</dbReference>
<comment type="caution">
    <text evidence="5">The sequence shown here is derived from an EMBL/GenBank/DDBJ whole genome shotgun (WGS) entry which is preliminary data.</text>
</comment>
<dbReference type="PANTHER" id="PTHR34236:SF1">
    <property type="entry name" value="DIMETHYL SULFOXIDE REDUCTASE TRANSCRIPTIONAL ACTIVATOR"/>
    <property type="match status" value="1"/>
</dbReference>
<evidence type="ECO:0000256" key="2">
    <source>
        <dbReference type="ARBA" id="ARBA00023163"/>
    </source>
</evidence>
<reference evidence="5 6" key="1">
    <citation type="submission" date="2022-09" db="EMBL/GenBank/DDBJ databases">
        <title>Enrichment on poylsaccharides allowed isolation of novel metabolic and taxonomic groups of Haloarchaea.</title>
        <authorList>
            <person name="Sorokin D.Y."/>
            <person name="Elcheninov A.G."/>
            <person name="Khizhniak T.V."/>
            <person name="Kolganova T.V."/>
            <person name="Kublanov I.V."/>
        </authorList>
    </citation>
    <scope>NUCLEOTIDE SEQUENCE [LARGE SCALE GENOMIC DNA]</scope>
    <source>
        <strain evidence="5 6">AArc-m2/3/4</strain>
    </source>
</reference>
<accession>A0ABT2QHT4</accession>
<evidence type="ECO:0000313" key="6">
    <source>
        <dbReference type="Proteomes" id="UP001320972"/>
    </source>
</evidence>
<dbReference type="RefSeq" id="WP_338008560.1">
    <property type="nucleotide sequence ID" value="NZ_JAOPKB010000012.1"/>
</dbReference>
<keyword evidence="6" id="KW-1185">Reference proteome</keyword>
<evidence type="ECO:0000313" key="5">
    <source>
        <dbReference type="EMBL" id="MCU4974474.1"/>
    </source>
</evidence>
<sequence length="226" mass="25252">MSFIADISLSSPDLMLVHTMRTVPDVSIETIYHAATTASVPSLFYAIQRESVDREHLKDTLADDSSVREATLTETLEERWVYRIELAPDQLLVVPRLVELGGAFLHARSADVAWTIEARLPDRETLIEFKSFCDESGIGFELQQLYRTPEADESDSVGEHGLTAAQREALVTAYELGYFEEPRRASLRDLGEELDVSSTAAGGRLRRGTALLVEELLQPPSERDRT</sequence>
<keyword evidence="1" id="KW-0805">Transcription regulation</keyword>
<evidence type="ECO:0000259" key="4">
    <source>
        <dbReference type="Pfam" id="PF15915"/>
    </source>
</evidence>
<name>A0ABT2QHT4_9EURY</name>
<proteinExistence type="predicted"/>
<dbReference type="Proteomes" id="UP001320972">
    <property type="component" value="Unassembled WGS sequence"/>
</dbReference>
<dbReference type="InterPro" id="IPR031803">
    <property type="entry name" value="BAT_GAF/HTH-assoc"/>
</dbReference>
<dbReference type="Pfam" id="PF04967">
    <property type="entry name" value="HTH_10"/>
    <property type="match status" value="1"/>
</dbReference>
<dbReference type="PANTHER" id="PTHR34236">
    <property type="entry name" value="DIMETHYL SULFOXIDE REDUCTASE TRANSCRIPTIONAL ACTIVATOR"/>
    <property type="match status" value="1"/>
</dbReference>
<protein>
    <submittedName>
        <fullName evidence="5">Helix-turn-helix domain-containing protein</fullName>
    </submittedName>
</protein>
<keyword evidence="2" id="KW-0804">Transcription</keyword>
<evidence type="ECO:0000256" key="1">
    <source>
        <dbReference type="ARBA" id="ARBA00023015"/>
    </source>
</evidence>
<feature type="domain" description="Bacterioopsin transcriptional activator GAF and HTH associated" evidence="4">
    <location>
        <begin position="41"/>
        <end position="144"/>
    </location>
</feature>
<dbReference type="Pfam" id="PF15915">
    <property type="entry name" value="BAT"/>
    <property type="match status" value="1"/>
</dbReference>